<evidence type="ECO:0000313" key="4">
    <source>
        <dbReference type="Proteomes" id="UP001188597"/>
    </source>
</evidence>
<name>A0AA88X914_9ASTE</name>
<dbReference type="PROSITE" id="PS51375">
    <property type="entry name" value="PPR"/>
    <property type="match status" value="1"/>
</dbReference>
<keyword evidence="4" id="KW-1185">Reference proteome</keyword>
<dbReference type="GO" id="GO:0009451">
    <property type="term" value="P:RNA modification"/>
    <property type="evidence" value="ECO:0007669"/>
    <property type="project" value="InterPro"/>
</dbReference>
<dbReference type="NCBIfam" id="TIGR00756">
    <property type="entry name" value="PPR"/>
    <property type="match status" value="2"/>
</dbReference>
<proteinExistence type="predicted"/>
<evidence type="ECO:0000256" key="2">
    <source>
        <dbReference type="PROSITE-ProRule" id="PRU00708"/>
    </source>
</evidence>
<dbReference type="Pfam" id="PF20431">
    <property type="entry name" value="E_motif"/>
    <property type="match status" value="1"/>
</dbReference>
<dbReference type="InterPro" id="IPR002885">
    <property type="entry name" value="PPR_rpt"/>
</dbReference>
<reference evidence="3" key="1">
    <citation type="submission" date="2022-12" db="EMBL/GenBank/DDBJ databases">
        <title>Draft genome assemblies for two species of Escallonia (Escalloniales).</title>
        <authorList>
            <person name="Chanderbali A."/>
            <person name="Dervinis C."/>
            <person name="Anghel I."/>
            <person name="Soltis D."/>
            <person name="Soltis P."/>
            <person name="Zapata F."/>
        </authorList>
    </citation>
    <scope>NUCLEOTIDE SEQUENCE</scope>
    <source>
        <strain evidence="3">UCBG64.0493</strain>
        <tissue evidence="3">Leaf</tissue>
    </source>
</reference>
<dbReference type="InterPro" id="IPR011990">
    <property type="entry name" value="TPR-like_helical_dom_sf"/>
</dbReference>
<feature type="repeat" description="PPR" evidence="2">
    <location>
        <begin position="95"/>
        <end position="129"/>
    </location>
</feature>
<comment type="caution">
    <text evidence="3">The sequence shown here is derived from an EMBL/GenBank/DDBJ whole genome shotgun (WGS) entry which is preliminary data.</text>
</comment>
<dbReference type="InterPro" id="IPR046960">
    <property type="entry name" value="PPR_At4g14850-like_plant"/>
</dbReference>
<dbReference type="PANTHER" id="PTHR47926:SF343">
    <property type="entry name" value="PENTACOTRIPEPTIDE-REPEAT REGION OF PRORP DOMAIN-CONTAINING PROTEIN"/>
    <property type="match status" value="1"/>
</dbReference>
<dbReference type="GO" id="GO:0099402">
    <property type="term" value="P:plant organ development"/>
    <property type="evidence" value="ECO:0007669"/>
    <property type="project" value="UniProtKB-ARBA"/>
</dbReference>
<dbReference type="Gene3D" id="1.25.40.10">
    <property type="entry name" value="Tetratricopeptide repeat domain"/>
    <property type="match status" value="2"/>
</dbReference>
<dbReference type="Proteomes" id="UP001188597">
    <property type="component" value="Unassembled WGS sequence"/>
</dbReference>
<dbReference type="AlphaFoldDB" id="A0AA88X914"/>
<sequence length="250" mass="27741">MLGDGTYPTEFSYATILRSCSKLSSLPRGRQVHAQTIKDGYVDHVFVGIAIIDMYSRCGNVDGARQVFDIMPSKSTVTWNEMIHGHDSIGREKPDDITFVAVLTSCSHSGLVDQGLRIFNSMQKYGSEPLLEHYTCIIDSLGHAGRFQEVEAVLDKMPYNDDPVVVHANVSLAKRAAEELFLLDPQNSAPYVLLANMYSSLGRWDDAKDVRKMMVAKQIIKDPGYSWVEHKNELQASALDDNIRAAGGKS</sequence>
<gene>
    <name evidence="3" type="ORF">RJ639_001227</name>
</gene>
<protein>
    <recommendedName>
        <fullName evidence="5">Pentatricopeptide repeat-containing protein</fullName>
    </recommendedName>
</protein>
<dbReference type="Pfam" id="PF01535">
    <property type="entry name" value="PPR"/>
    <property type="match status" value="3"/>
</dbReference>
<dbReference type="PANTHER" id="PTHR47926">
    <property type="entry name" value="PENTATRICOPEPTIDE REPEAT-CONTAINING PROTEIN"/>
    <property type="match status" value="1"/>
</dbReference>
<dbReference type="FunFam" id="1.25.40.10:FF:000158">
    <property type="entry name" value="pentatricopeptide repeat-containing protein At2g33680"/>
    <property type="match status" value="1"/>
</dbReference>
<dbReference type="SUPFAM" id="SSF48452">
    <property type="entry name" value="TPR-like"/>
    <property type="match status" value="1"/>
</dbReference>
<evidence type="ECO:0000313" key="3">
    <source>
        <dbReference type="EMBL" id="KAK3041859.1"/>
    </source>
</evidence>
<organism evidence="3 4">
    <name type="scientific">Escallonia herrerae</name>
    <dbReference type="NCBI Taxonomy" id="1293975"/>
    <lineage>
        <taxon>Eukaryota</taxon>
        <taxon>Viridiplantae</taxon>
        <taxon>Streptophyta</taxon>
        <taxon>Embryophyta</taxon>
        <taxon>Tracheophyta</taxon>
        <taxon>Spermatophyta</taxon>
        <taxon>Magnoliopsida</taxon>
        <taxon>eudicotyledons</taxon>
        <taxon>Gunneridae</taxon>
        <taxon>Pentapetalae</taxon>
        <taxon>asterids</taxon>
        <taxon>campanulids</taxon>
        <taxon>Escalloniales</taxon>
        <taxon>Escalloniaceae</taxon>
        <taxon>Escallonia</taxon>
    </lineage>
</organism>
<dbReference type="EMBL" id="JAVXUP010000027">
    <property type="protein sequence ID" value="KAK3041859.1"/>
    <property type="molecule type" value="Genomic_DNA"/>
</dbReference>
<evidence type="ECO:0008006" key="5">
    <source>
        <dbReference type="Google" id="ProtNLM"/>
    </source>
</evidence>
<evidence type="ECO:0000256" key="1">
    <source>
        <dbReference type="ARBA" id="ARBA00022737"/>
    </source>
</evidence>
<keyword evidence="1" id="KW-0677">Repeat</keyword>
<accession>A0AA88X914</accession>
<dbReference type="GO" id="GO:0003723">
    <property type="term" value="F:RNA binding"/>
    <property type="evidence" value="ECO:0007669"/>
    <property type="project" value="InterPro"/>
</dbReference>
<dbReference type="InterPro" id="IPR046848">
    <property type="entry name" value="E_motif"/>
</dbReference>